<dbReference type="AlphaFoldDB" id="A0A165NT22"/>
<protein>
    <recommendedName>
        <fullName evidence="4">Reverse transcriptase RNase H-like domain-containing protein</fullName>
    </recommendedName>
</protein>
<accession>A0A165NT22</accession>
<evidence type="ECO:0008006" key="4">
    <source>
        <dbReference type="Google" id="ProtNLM"/>
    </source>
</evidence>
<dbReference type="InParanoid" id="A0A165NT22"/>
<evidence type="ECO:0000313" key="3">
    <source>
        <dbReference type="Proteomes" id="UP000076761"/>
    </source>
</evidence>
<feature type="non-terminal residue" evidence="2">
    <location>
        <position position="1"/>
    </location>
</feature>
<dbReference type="Proteomes" id="UP000076761">
    <property type="component" value="Unassembled WGS sequence"/>
</dbReference>
<sequence>VILAVDTSYIAVGYYLCQQAAADTKNRNYSQFSSITLNDREHRFSQPKLEIYVIEVDARYIKGMLQNPDIAPSASINQWIVSILTFHFKLVHVPGVKHGPDGLSHCPPQPDDPPQDEDAEFDDWIDRLHSF</sequence>
<dbReference type="STRING" id="1314782.A0A165NT22"/>
<proteinExistence type="predicted"/>
<keyword evidence="3" id="KW-1185">Reference proteome</keyword>
<dbReference type="EMBL" id="KV425626">
    <property type="protein sequence ID" value="KZT20068.1"/>
    <property type="molecule type" value="Genomic_DNA"/>
</dbReference>
<dbReference type="OrthoDB" id="3037028at2759"/>
<reference evidence="2 3" key="1">
    <citation type="journal article" date="2016" name="Mol. Biol. Evol.">
        <title>Comparative Genomics of Early-Diverging Mushroom-Forming Fungi Provides Insights into the Origins of Lignocellulose Decay Capabilities.</title>
        <authorList>
            <person name="Nagy L.G."/>
            <person name="Riley R."/>
            <person name="Tritt A."/>
            <person name="Adam C."/>
            <person name="Daum C."/>
            <person name="Floudas D."/>
            <person name="Sun H."/>
            <person name="Yadav J.S."/>
            <person name="Pangilinan J."/>
            <person name="Larsson K.H."/>
            <person name="Matsuura K."/>
            <person name="Barry K."/>
            <person name="Labutti K."/>
            <person name="Kuo R."/>
            <person name="Ohm R.A."/>
            <person name="Bhattacharya S.S."/>
            <person name="Shirouzu T."/>
            <person name="Yoshinaga Y."/>
            <person name="Martin F.M."/>
            <person name="Grigoriev I.V."/>
            <person name="Hibbett D.S."/>
        </authorList>
    </citation>
    <scope>NUCLEOTIDE SEQUENCE [LARGE SCALE GENOMIC DNA]</scope>
    <source>
        <strain evidence="2 3">HHB14362 ss-1</strain>
    </source>
</reference>
<name>A0A165NT22_9AGAM</name>
<evidence type="ECO:0000313" key="2">
    <source>
        <dbReference type="EMBL" id="KZT20068.1"/>
    </source>
</evidence>
<gene>
    <name evidence="2" type="ORF">NEOLEDRAFT_1027297</name>
</gene>
<organism evidence="2 3">
    <name type="scientific">Neolentinus lepideus HHB14362 ss-1</name>
    <dbReference type="NCBI Taxonomy" id="1314782"/>
    <lineage>
        <taxon>Eukaryota</taxon>
        <taxon>Fungi</taxon>
        <taxon>Dikarya</taxon>
        <taxon>Basidiomycota</taxon>
        <taxon>Agaricomycotina</taxon>
        <taxon>Agaricomycetes</taxon>
        <taxon>Gloeophyllales</taxon>
        <taxon>Gloeophyllaceae</taxon>
        <taxon>Neolentinus</taxon>
    </lineage>
</organism>
<feature type="region of interest" description="Disordered" evidence="1">
    <location>
        <begin position="100"/>
        <end position="119"/>
    </location>
</feature>
<feature type="non-terminal residue" evidence="2">
    <location>
        <position position="131"/>
    </location>
</feature>
<evidence type="ECO:0000256" key="1">
    <source>
        <dbReference type="SAM" id="MobiDB-lite"/>
    </source>
</evidence>